<keyword evidence="3" id="KW-1185">Reference proteome</keyword>
<accession>A0AAV6UGQ5</accession>
<evidence type="ECO:0000313" key="3">
    <source>
        <dbReference type="Proteomes" id="UP000827092"/>
    </source>
</evidence>
<name>A0AAV6UGQ5_9ARAC</name>
<evidence type="ECO:0000313" key="2">
    <source>
        <dbReference type="EMBL" id="KAG8182461.1"/>
    </source>
</evidence>
<feature type="region of interest" description="Disordered" evidence="1">
    <location>
        <begin position="37"/>
        <end position="58"/>
    </location>
</feature>
<reference evidence="2 3" key="1">
    <citation type="journal article" date="2022" name="Nat. Ecol. Evol.">
        <title>A masculinizing supergene underlies an exaggerated male reproductive morph in a spider.</title>
        <authorList>
            <person name="Hendrickx F."/>
            <person name="De Corte Z."/>
            <person name="Sonet G."/>
            <person name="Van Belleghem S.M."/>
            <person name="Kostlbacher S."/>
            <person name="Vangestel C."/>
        </authorList>
    </citation>
    <scope>NUCLEOTIDE SEQUENCE [LARGE SCALE GENOMIC DNA]</scope>
    <source>
        <strain evidence="2">W744_W776</strain>
    </source>
</reference>
<evidence type="ECO:0000256" key="1">
    <source>
        <dbReference type="SAM" id="MobiDB-lite"/>
    </source>
</evidence>
<comment type="caution">
    <text evidence="2">The sequence shown here is derived from an EMBL/GenBank/DDBJ whole genome shotgun (WGS) entry which is preliminary data.</text>
</comment>
<sequence>MGGHHNMSSTPLLYQYLPLQQPLMLAKLGVGEEGVLDHTGSSKKTSRCGGTPRNSGQTDQPLVLGVCHSTSKRGLVCLDQSRDASTQWAFEHGWFRDLWMEVTLYVEKLLFVAGSNIVCMESFICCDGLRLVV</sequence>
<dbReference type="Proteomes" id="UP000827092">
    <property type="component" value="Unassembled WGS sequence"/>
</dbReference>
<organism evidence="2 3">
    <name type="scientific">Oedothorax gibbosus</name>
    <dbReference type="NCBI Taxonomy" id="931172"/>
    <lineage>
        <taxon>Eukaryota</taxon>
        <taxon>Metazoa</taxon>
        <taxon>Ecdysozoa</taxon>
        <taxon>Arthropoda</taxon>
        <taxon>Chelicerata</taxon>
        <taxon>Arachnida</taxon>
        <taxon>Araneae</taxon>
        <taxon>Araneomorphae</taxon>
        <taxon>Entelegynae</taxon>
        <taxon>Araneoidea</taxon>
        <taxon>Linyphiidae</taxon>
        <taxon>Erigoninae</taxon>
        <taxon>Oedothorax</taxon>
    </lineage>
</organism>
<gene>
    <name evidence="2" type="ORF">JTE90_020382</name>
</gene>
<dbReference type="AlphaFoldDB" id="A0AAV6UGQ5"/>
<dbReference type="EMBL" id="JAFNEN010000461">
    <property type="protein sequence ID" value="KAG8182461.1"/>
    <property type="molecule type" value="Genomic_DNA"/>
</dbReference>
<protein>
    <submittedName>
        <fullName evidence="2">Uncharacterized protein</fullName>
    </submittedName>
</protein>
<proteinExistence type="predicted"/>